<accession>A0ABS3V3K4</accession>
<name>A0ABS3V3K4_9ACTN</name>
<feature type="region of interest" description="Disordered" evidence="5">
    <location>
        <begin position="37"/>
        <end position="92"/>
    </location>
</feature>
<dbReference type="InterPro" id="IPR020846">
    <property type="entry name" value="MFS_dom"/>
</dbReference>
<feature type="transmembrane region" description="Helical" evidence="6">
    <location>
        <begin position="493"/>
        <end position="513"/>
    </location>
</feature>
<keyword evidence="2 6" id="KW-0812">Transmembrane</keyword>
<feature type="domain" description="Major facilitator superfamily (MFS) profile" evidence="7">
    <location>
        <begin position="120"/>
        <end position="520"/>
    </location>
</feature>
<feature type="region of interest" description="Disordered" evidence="5">
    <location>
        <begin position="523"/>
        <end position="550"/>
    </location>
</feature>
<evidence type="ECO:0000313" key="8">
    <source>
        <dbReference type="EMBL" id="MBO4160171.1"/>
    </source>
</evidence>
<feature type="transmembrane region" description="Helical" evidence="6">
    <location>
        <begin position="186"/>
        <end position="204"/>
    </location>
</feature>
<evidence type="ECO:0000313" key="9">
    <source>
        <dbReference type="Proteomes" id="UP000671399"/>
    </source>
</evidence>
<feature type="transmembrane region" description="Helical" evidence="6">
    <location>
        <begin position="275"/>
        <end position="294"/>
    </location>
</feature>
<feature type="transmembrane region" description="Helical" evidence="6">
    <location>
        <begin position="330"/>
        <end position="350"/>
    </location>
</feature>
<dbReference type="EMBL" id="JAGFWR010000002">
    <property type="protein sequence ID" value="MBO4160171.1"/>
    <property type="molecule type" value="Genomic_DNA"/>
</dbReference>
<dbReference type="Pfam" id="PF07690">
    <property type="entry name" value="MFS_1"/>
    <property type="match status" value="1"/>
</dbReference>
<feature type="compositionally biased region" description="Low complexity" evidence="5">
    <location>
        <begin position="532"/>
        <end position="542"/>
    </location>
</feature>
<evidence type="ECO:0000256" key="6">
    <source>
        <dbReference type="SAM" id="Phobius"/>
    </source>
</evidence>
<dbReference type="InterPro" id="IPR011701">
    <property type="entry name" value="MFS"/>
</dbReference>
<keyword evidence="3 6" id="KW-1133">Transmembrane helix</keyword>
<comment type="subcellular location">
    <subcellularLocation>
        <location evidence="1">Cell membrane</location>
        <topology evidence="1">Multi-pass membrane protein</topology>
    </subcellularLocation>
</comment>
<evidence type="ECO:0000256" key="2">
    <source>
        <dbReference type="ARBA" id="ARBA00022692"/>
    </source>
</evidence>
<feature type="transmembrane region" description="Helical" evidence="6">
    <location>
        <begin position="455"/>
        <end position="478"/>
    </location>
</feature>
<comment type="caution">
    <text evidence="8">The sequence shown here is derived from an EMBL/GenBank/DDBJ whole genome shotgun (WGS) entry which is preliminary data.</text>
</comment>
<protein>
    <submittedName>
        <fullName evidence="8">MFS transporter</fullName>
    </submittedName>
</protein>
<feature type="compositionally biased region" description="Low complexity" evidence="5">
    <location>
        <begin position="80"/>
        <end position="92"/>
    </location>
</feature>
<feature type="transmembrane region" description="Helical" evidence="6">
    <location>
        <begin position="393"/>
        <end position="413"/>
    </location>
</feature>
<evidence type="ECO:0000259" key="7">
    <source>
        <dbReference type="PROSITE" id="PS50850"/>
    </source>
</evidence>
<dbReference type="PROSITE" id="PS50850">
    <property type="entry name" value="MFS"/>
    <property type="match status" value="1"/>
</dbReference>
<feature type="transmembrane region" description="Helical" evidence="6">
    <location>
        <begin position="154"/>
        <end position="174"/>
    </location>
</feature>
<organism evidence="8 9">
    <name type="scientific">Micromonospora antibiotica</name>
    <dbReference type="NCBI Taxonomy" id="2807623"/>
    <lineage>
        <taxon>Bacteria</taxon>
        <taxon>Bacillati</taxon>
        <taxon>Actinomycetota</taxon>
        <taxon>Actinomycetes</taxon>
        <taxon>Micromonosporales</taxon>
        <taxon>Micromonosporaceae</taxon>
        <taxon>Micromonospora</taxon>
    </lineage>
</organism>
<feature type="transmembrane region" description="Helical" evidence="6">
    <location>
        <begin position="243"/>
        <end position="269"/>
    </location>
</feature>
<evidence type="ECO:0000256" key="4">
    <source>
        <dbReference type="ARBA" id="ARBA00023136"/>
    </source>
</evidence>
<proteinExistence type="predicted"/>
<keyword evidence="4 6" id="KW-0472">Membrane</keyword>
<feature type="compositionally biased region" description="Low complexity" evidence="5">
    <location>
        <begin position="53"/>
        <end position="70"/>
    </location>
</feature>
<evidence type="ECO:0000256" key="3">
    <source>
        <dbReference type="ARBA" id="ARBA00022989"/>
    </source>
</evidence>
<dbReference type="Gene3D" id="1.20.1250.20">
    <property type="entry name" value="MFS general substrate transporter like domains"/>
    <property type="match status" value="2"/>
</dbReference>
<reference evidence="8 9" key="1">
    <citation type="submission" date="2021-03" db="EMBL/GenBank/DDBJ databases">
        <authorList>
            <person name="Lee D.-H."/>
        </authorList>
    </citation>
    <scope>NUCLEOTIDE SEQUENCE [LARGE SCALE GENOMIC DNA]</scope>
    <source>
        <strain evidence="8 9">MMS20-R2-23</strain>
    </source>
</reference>
<dbReference type="SUPFAM" id="SSF103473">
    <property type="entry name" value="MFS general substrate transporter"/>
    <property type="match status" value="1"/>
</dbReference>
<dbReference type="CDD" id="cd06174">
    <property type="entry name" value="MFS"/>
    <property type="match status" value="1"/>
</dbReference>
<keyword evidence="9" id="KW-1185">Reference proteome</keyword>
<dbReference type="Proteomes" id="UP000671399">
    <property type="component" value="Unassembled WGS sequence"/>
</dbReference>
<feature type="transmembrane region" description="Helical" evidence="6">
    <location>
        <begin position="419"/>
        <end position="443"/>
    </location>
</feature>
<dbReference type="InterPro" id="IPR050382">
    <property type="entry name" value="MFS_Na/Anion_cotransporter"/>
</dbReference>
<feature type="transmembrane region" description="Helical" evidence="6">
    <location>
        <begin position="216"/>
        <end position="236"/>
    </location>
</feature>
<dbReference type="PANTHER" id="PTHR11662">
    <property type="entry name" value="SOLUTE CARRIER FAMILY 17"/>
    <property type="match status" value="1"/>
</dbReference>
<dbReference type="PANTHER" id="PTHR11662:SF399">
    <property type="entry name" value="FI19708P1-RELATED"/>
    <property type="match status" value="1"/>
</dbReference>
<evidence type="ECO:0000256" key="1">
    <source>
        <dbReference type="ARBA" id="ARBA00004651"/>
    </source>
</evidence>
<sequence>MCRLCPVSRSPRVAGSIGRVILPGWCTPAARRSVPARATGCRRGTGHPVPVVARTTGGAPAGGDRAPGDAPLRHDETPYAGTGVRRAGRPAAGRGDAGGYRLGVPVSVPAGPAGRRATAVWAVAVTAYLAAVFHRSSLGVTGVEATHRFDINASALAVFSVAQLAVYAAMQIPVGVLLDRYGSRRLLLAGGALMVTGQLCFAVATDVRLAVGGRVLVGLGDAMTFISVLRIVAFWFPGRRNPLLVQLTGTFGQVGAILAAVPLVALLHLAGWTPAFLVAAGLGATAVVLVLVVVRDGPHVGPGVAATPALSTVRRELAAAWAEPGTRLGLWSHFVAQFSGAVFALLWGYPFLVQGQGLPPTVAASLLTLMTVGALLAGPLVAYLCARHPFHRSVLIFVIAGASAGVWAAVLAWPGRSPYWLLVILVLVLALGGPGAVVGFDYARTANPVHRIGSATGIVNVGGFVASIVLVLAIGVVLDLTTPAGAAAPPLTAFRWAFAVQYLLWVLGAVQVLRYRNAARRRHAARPEEPAAEPGAAVRVPPGEGPDGGG</sequence>
<feature type="transmembrane region" description="Helical" evidence="6">
    <location>
        <begin position="362"/>
        <end position="386"/>
    </location>
</feature>
<dbReference type="InterPro" id="IPR036259">
    <property type="entry name" value="MFS_trans_sf"/>
</dbReference>
<evidence type="ECO:0000256" key="5">
    <source>
        <dbReference type="SAM" id="MobiDB-lite"/>
    </source>
</evidence>
<feature type="transmembrane region" description="Helical" evidence="6">
    <location>
        <begin position="117"/>
        <end position="134"/>
    </location>
</feature>
<gene>
    <name evidence="8" type="ORF">JQN83_05020</name>
</gene>